<dbReference type="RefSeq" id="WP_377771773.1">
    <property type="nucleotide sequence ID" value="NZ_JBHUOQ010000001.1"/>
</dbReference>
<dbReference type="CDD" id="cd04301">
    <property type="entry name" value="NAT_SF"/>
    <property type="match status" value="1"/>
</dbReference>
<dbReference type="Proteomes" id="UP001597519">
    <property type="component" value="Unassembled WGS sequence"/>
</dbReference>
<dbReference type="PROSITE" id="PS51186">
    <property type="entry name" value="GNAT"/>
    <property type="match status" value="1"/>
</dbReference>
<dbReference type="PANTHER" id="PTHR43415">
    <property type="entry name" value="SPERMIDINE N(1)-ACETYLTRANSFERASE"/>
    <property type="match status" value="1"/>
</dbReference>
<evidence type="ECO:0000313" key="2">
    <source>
        <dbReference type="EMBL" id="MFD2829618.1"/>
    </source>
</evidence>
<protein>
    <submittedName>
        <fullName evidence="2">GNAT family N-acetyltransferase</fullName>
        <ecNumber evidence="2">2.3.-.-</ecNumber>
    </submittedName>
</protein>
<proteinExistence type="predicted"/>
<dbReference type="Gene3D" id="3.40.630.30">
    <property type="match status" value="1"/>
</dbReference>
<dbReference type="PANTHER" id="PTHR43415:SF3">
    <property type="entry name" value="GNAT-FAMILY ACETYLTRANSFERASE"/>
    <property type="match status" value="1"/>
</dbReference>
<feature type="domain" description="N-acetyltransferase" evidence="1">
    <location>
        <begin position="3"/>
        <end position="164"/>
    </location>
</feature>
<dbReference type="EC" id="2.3.-.-" evidence="2"/>
<evidence type="ECO:0000259" key="1">
    <source>
        <dbReference type="PROSITE" id="PS51186"/>
    </source>
</evidence>
<evidence type="ECO:0000313" key="3">
    <source>
        <dbReference type="Proteomes" id="UP001597519"/>
    </source>
</evidence>
<dbReference type="InterPro" id="IPR016181">
    <property type="entry name" value="Acyl_CoA_acyltransferase"/>
</dbReference>
<dbReference type="Pfam" id="PF00583">
    <property type="entry name" value="Acetyltransf_1"/>
    <property type="match status" value="1"/>
</dbReference>
<dbReference type="InterPro" id="IPR000182">
    <property type="entry name" value="GNAT_dom"/>
</dbReference>
<gene>
    <name evidence="2" type="ORF">ACFSX4_04000</name>
</gene>
<dbReference type="GO" id="GO:0016746">
    <property type="term" value="F:acyltransferase activity"/>
    <property type="evidence" value="ECO:0007669"/>
    <property type="project" value="UniProtKB-KW"/>
</dbReference>
<keyword evidence="2" id="KW-0808">Transferase</keyword>
<comment type="caution">
    <text evidence="2">The sequence shown here is derived from an EMBL/GenBank/DDBJ whole genome shotgun (WGS) entry which is preliminary data.</text>
</comment>
<accession>A0ABW5WWK8</accession>
<keyword evidence="2" id="KW-0012">Acyltransferase</keyword>
<dbReference type="EMBL" id="JBHUOQ010000001">
    <property type="protein sequence ID" value="MFD2829618.1"/>
    <property type="molecule type" value="Genomic_DNA"/>
</dbReference>
<dbReference type="SUPFAM" id="SSF55729">
    <property type="entry name" value="Acyl-CoA N-acyltransferases (Nat)"/>
    <property type="match status" value="1"/>
</dbReference>
<keyword evidence="3" id="KW-1185">Reference proteome</keyword>
<name>A0ABW5WWK8_9STAP</name>
<reference evidence="3" key="1">
    <citation type="journal article" date="2019" name="Int. J. Syst. Evol. Microbiol.">
        <title>The Global Catalogue of Microorganisms (GCM) 10K type strain sequencing project: providing services to taxonomists for standard genome sequencing and annotation.</title>
        <authorList>
            <consortium name="The Broad Institute Genomics Platform"/>
            <consortium name="The Broad Institute Genome Sequencing Center for Infectious Disease"/>
            <person name="Wu L."/>
            <person name="Ma J."/>
        </authorList>
    </citation>
    <scope>NUCLEOTIDE SEQUENCE [LARGE SCALE GENOMIC DNA]</scope>
    <source>
        <strain evidence="3">KCTC 33575</strain>
    </source>
</reference>
<organism evidence="2 3">
    <name type="scientific">Corticicoccus populi</name>
    <dbReference type="NCBI Taxonomy" id="1812821"/>
    <lineage>
        <taxon>Bacteria</taxon>
        <taxon>Bacillati</taxon>
        <taxon>Bacillota</taxon>
        <taxon>Bacilli</taxon>
        <taxon>Bacillales</taxon>
        <taxon>Staphylococcaceae</taxon>
        <taxon>Corticicoccus</taxon>
    </lineage>
</organism>
<sequence>MKPSFFIAQETDLPEIVRIYNQTVYTRQSTADLEPVSVDDRREWFFQHNEDRRPLWIIKLGDNIVGWISLTDFYGRIAYSKTAEVSIYIDENYRGRQLGVKALDFVESCVKDFNIETVLAFIFGHNLPSISLFKKFGYVSWAHLPEVAEMDGIKRDLVILGKKY</sequence>